<dbReference type="EC" id="2.4.1.-" evidence="12"/>
<name>A0ABD1KKN1_9TELE</name>
<keyword evidence="4 12" id="KW-0328">Glycosyltransferase</keyword>
<feature type="domain" description="Fucosyltransferase N-terminal" evidence="15">
    <location>
        <begin position="42"/>
        <end position="150"/>
    </location>
</feature>
<dbReference type="GO" id="GO:0032580">
    <property type="term" value="C:Golgi cisterna membrane"/>
    <property type="evidence" value="ECO:0007669"/>
    <property type="project" value="UniProtKB-SubCell"/>
</dbReference>
<dbReference type="GO" id="GO:0016757">
    <property type="term" value="F:glycosyltransferase activity"/>
    <property type="evidence" value="ECO:0007669"/>
    <property type="project" value="UniProtKB-UniRule"/>
</dbReference>
<evidence type="ECO:0000256" key="2">
    <source>
        <dbReference type="ARBA" id="ARBA00004922"/>
    </source>
</evidence>
<feature type="signal peptide" evidence="13">
    <location>
        <begin position="1"/>
        <end position="19"/>
    </location>
</feature>
<dbReference type="InterPro" id="IPR055270">
    <property type="entry name" value="Glyco_tran_10_C"/>
</dbReference>
<keyword evidence="12" id="KW-0333">Golgi apparatus</keyword>
<evidence type="ECO:0000256" key="4">
    <source>
        <dbReference type="ARBA" id="ARBA00022676"/>
    </source>
</evidence>
<keyword evidence="7" id="KW-0735">Signal-anchor</keyword>
<dbReference type="InterPro" id="IPR031481">
    <property type="entry name" value="Glyco_tran_10_N"/>
</dbReference>
<organism evidence="16 17">
    <name type="scientific">Coilia grayii</name>
    <name type="common">Gray's grenadier anchovy</name>
    <dbReference type="NCBI Taxonomy" id="363190"/>
    <lineage>
        <taxon>Eukaryota</taxon>
        <taxon>Metazoa</taxon>
        <taxon>Chordata</taxon>
        <taxon>Craniata</taxon>
        <taxon>Vertebrata</taxon>
        <taxon>Euteleostomi</taxon>
        <taxon>Actinopterygii</taxon>
        <taxon>Neopterygii</taxon>
        <taxon>Teleostei</taxon>
        <taxon>Clupei</taxon>
        <taxon>Clupeiformes</taxon>
        <taxon>Clupeoidei</taxon>
        <taxon>Engraulidae</taxon>
        <taxon>Coilinae</taxon>
        <taxon>Coilia</taxon>
    </lineage>
</organism>
<comment type="caution">
    <text evidence="16">The sequence shown here is derived from an EMBL/GenBank/DDBJ whole genome shotgun (WGS) entry which is preliminary data.</text>
</comment>
<evidence type="ECO:0000256" key="8">
    <source>
        <dbReference type="ARBA" id="ARBA00022989"/>
    </source>
</evidence>
<feature type="domain" description="Fucosyltransferase C-terminal" evidence="14">
    <location>
        <begin position="169"/>
        <end position="330"/>
    </location>
</feature>
<dbReference type="PANTHER" id="PTHR11929:SF12">
    <property type="entry name" value="ALPHA-(1,3)-FUCOSYLTRANSFERASE 7"/>
    <property type="match status" value="1"/>
</dbReference>
<evidence type="ECO:0000256" key="12">
    <source>
        <dbReference type="RuleBase" id="RU003832"/>
    </source>
</evidence>
<dbReference type="EMBL" id="JBHFQA010000004">
    <property type="protein sequence ID" value="KAL2099531.1"/>
    <property type="molecule type" value="Genomic_DNA"/>
</dbReference>
<evidence type="ECO:0000259" key="14">
    <source>
        <dbReference type="Pfam" id="PF00852"/>
    </source>
</evidence>
<comment type="catalytic activity">
    <reaction evidence="11">
        <text>an N-acetyl-alpha-neuraminyl-(2-&gt;3)-beta-D-galactosyl-(1-&gt;4)-N-acetyl-beta-D-glucosaminyl derivative + GDP-beta-L-fucose = an alpha-Neu5Ac-(2-&gt;3)-beta-D-Gal-(1-&gt;4)-[alpha-L-Fuc-(1-&gt;3)]-beta-D-GlcNAc derivative + GDP + H(+)</text>
        <dbReference type="Rhea" id="RHEA:56076"/>
        <dbReference type="ChEBI" id="CHEBI:15378"/>
        <dbReference type="ChEBI" id="CHEBI:57273"/>
        <dbReference type="ChEBI" id="CHEBI:58189"/>
        <dbReference type="ChEBI" id="CHEBI:136545"/>
        <dbReference type="ChEBI" id="CHEBI:139509"/>
    </reaction>
    <physiologicalReaction direction="left-to-right" evidence="11">
        <dbReference type="Rhea" id="RHEA:56077"/>
    </physiologicalReaction>
</comment>
<dbReference type="Gene3D" id="3.40.50.11660">
    <property type="entry name" value="Glycosyl transferase family 10, C-terminal domain"/>
    <property type="match status" value="1"/>
</dbReference>
<reference evidence="16 17" key="1">
    <citation type="submission" date="2024-09" db="EMBL/GenBank/DDBJ databases">
        <title>A chromosome-level genome assembly of Gray's grenadier anchovy, Coilia grayii.</title>
        <authorList>
            <person name="Fu Z."/>
        </authorList>
    </citation>
    <scope>NUCLEOTIDE SEQUENCE [LARGE SCALE GENOMIC DNA]</scope>
    <source>
        <strain evidence="16">G4</strain>
        <tissue evidence="16">Muscle</tissue>
    </source>
</reference>
<dbReference type="SUPFAM" id="SSF53756">
    <property type="entry name" value="UDP-Glycosyltransferase/glycogen phosphorylase"/>
    <property type="match status" value="1"/>
</dbReference>
<dbReference type="AlphaFoldDB" id="A0ABD1KKN1"/>
<evidence type="ECO:0000256" key="13">
    <source>
        <dbReference type="SAM" id="SignalP"/>
    </source>
</evidence>
<dbReference type="Pfam" id="PF17039">
    <property type="entry name" value="Glyco_tran_10_N"/>
    <property type="match status" value="1"/>
</dbReference>
<gene>
    <name evidence="16" type="ORF">ACEWY4_003925</name>
</gene>
<keyword evidence="5 12" id="KW-0808">Transferase</keyword>
<dbReference type="InterPro" id="IPR001503">
    <property type="entry name" value="Glyco_trans_10"/>
</dbReference>
<evidence type="ECO:0000256" key="5">
    <source>
        <dbReference type="ARBA" id="ARBA00022679"/>
    </source>
</evidence>
<comment type="pathway">
    <text evidence="2">Protein modification; protein glycosylation.</text>
</comment>
<evidence type="ECO:0000259" key="15">
    <source>
        <dbReference type="Pfam" id="PF17039"/>
    </source>
</evidence>
<keyword evidence="13" id="KW-0732">Signal</keyword>
<sequence length="332" mass="38912">MSKKHFFFWTLITSVILLAIKCLKQQSAQEYFYRAEIFRSRNITILLWHWPFGKPYHLSGDVCLKHYGIHRCLLVDNRSLFSQADLVVFHNRELQSGQQILPLHLTRPCGQKWVWLSLESPENNGNQSLGGHFNYVMTYSRDADITIPYGTLVPRKAEDCSTTNNLVPKNKTSLACWVVSNYQKTHKRSAVYQKLKRIIPVDVHGRAVNKRLDADSLLPTISRCYFYLAFENSISRDYITEKFWYNGLMGGAVPVVLGPPREQYEAVAPKHSFIHVDDFRSIQELGKFLKKLAMDKERYSEYFAWKKQYNVKLYRDWQERICMICPKLNNLQ</sequence>
<proteinExistence type="inferred from homology"/>
<evidence type="ECO:0000256" key="11">
    <source>
        <dbReference type="ARBA" id="ARBA00036481"/>
    </source>
</evidence>
<evidence type="ECO:0000313" key="17">
    <source>
        <dbReference type="Proteomes" id="UP001591681"/>
    </source>
</evidence>
<keyword evidence="6 12" id="KW-0812">Transmembrane</keyword>
<accession>A0ABD1KKN1</accession>
<evidence type="ECO:0000256" key="3">
    <source>
        <dbReference type="ARBA" id="ARBA00008919"/>
    </source>
</evidence>
<dbReference type="FunFam" id="3.40.50.11660:FF:000001">
    <property type="entry name" value="alpha-(1,3)-fucosyltransferase 9"/>
    <property type="match status" value="1"/>
</dbReference>
<dbReference type="Pfam" id="PF00852">
    <property type="entry name" value="Glyco_transf_10"/>
    <property type="match status" value="1"/>
</dbReference>
<evidence type="ECO:0000313" key="16">
    <source>
        <dbReference type="EMBL" id="KAL2099531.1"/>
    </source>
</evidence>
<feature type="chain" id="PRO_5044835403" description="Fucosyltransferase" evidence="13">
    <location>
        <begin position="20"/>
        <end position="332"/>
    </location>
</feature>
<evidence type="ECO:0000256" key="9">
    <source>
        <dbReference type="ARBA" id="ARBA00023136"/>
    </source>
</evidence>
<comment type="subcellular location">
    <subcellularLocation>
        <location evidence="12">Golgi apparatus</location>
        <location evidence="12">Golgi stack membrane</location>
        <topology evidence="12">Single-pass type II membrane protein</topology>
    </subcellularLocation>
    <subcellularLocation>
        <location evidence="1">Membrane</location>
        <topology evidence="1">Single-pass membrane protein</topology>
    </subcellularLocation>
</comment>
<evidence type="ECO:0000256" key="6">
    <source>
        <dbReference type="ARBA" id="ARBA00022692"/>
    </source>
</evidence>
<protein>
    <recommendedName>
        <fullName evidence="12">Fucosyltransferase</fullName>
        <ecNumber evidence="12">2.4.1.-</ecNumber>
    </recommendedName>
</protein>
<keyword evidence="8" id="KW-1133">Transmembrane helix</keyword>
<evidence type="ECO:0000256" key="1">
    <source>
        <dbReference type="ARBA" id="ARBA00004167"/>
    </source>
</evidence>
<evidence type="ECO:0000256" key="7">
    <source>
        <dbReference type="ARBA" id="ARBA00022968"/>
    </source>
</evidence>
<evidence type="ECO:0000256" key="10">
    <source>
        <dbReference type="ARBA" id="ARBA00023180"/>
    </source>
</evidence>
<dbReference type="Proteomes" id="UP001591681">
    <property type="component" value="Unassembled WGS sequence"/>
</dbReference>
<dbReference type="InterPro" id="IPR038577">
    <property type="entry name" value="GT10-like_C_sf"/>
</dbReference>
<keyword evidence="17" id="KW-1185">Reference proteome</keyword>
<comment type="similarity">
    <text evidence="3 12">Belongs to the glycosyltransferase 10 family.</text>
</comment>
<keyword evidence="9" id="KW-0472">Membrane</keyword>
<dbReference type="PANTHER" id="PTHR11929">
    <property type="entry name" value="ALPHA- 1,3 -FUCOSYLTRANSFERASE"/>
    <property type="match status" value="1"/>
</dbReference>
<keyword evidence="10" id="KW-0325">Glycoprotein</keyword>